<dbReference type="Proteomes" id="UP001165740">
    <property type="component" value="Chromosome 8"/>
</dbReference>
<sequence length="421" mass="46190">MAAILFCLSLAWILSCLEAKTITSNEGVGPLCGAHTCATNAICSSRQGETSCVCDRDYRGIGSFVCVPENDNYCAIFNDPSVKSFDGSHVQVPGEQMTFAAHLGTKLCYRNDKGAIVTAAGSCDVRVYVWYCRRRGKFFTCGMLVKVMVFNNSTVKHHTTRIYGEASQGRYIFKEEGQRCEFGNGLFGDPIETEVAGIGRIKSAYNYSNNFAFLDVGVCGIKVGLRPVDSVWDPLITPAGLVVTTSQECEPDYLSVEQTICSPPTGKGTSLEQQAAELSQEVGDTVTKEDLACLKVICGDVNQNFPGAQTNLNNLHETCNSCDKRTLVQAIKQCCFILHNPSFVNCYDKQTDVAYSIVKKQKTVLKKTSKLTSLLDECLFGLCSENSDMCRLVQNSIEDSGCADKIRPNQYTILNSTCEYY</sequence>
<dbReference type="GeneID" id="106063891"/>
<proteinExistence type="predicted"/>
<dbReference type="RefSeq" id="XP_055895154.1">
    <property type="nucleotide sequence ID" value="XM_056039179.1"/>
</dbReference>
<evidence type="ECO:0000313" key="4">
    <source>
        <dbReference type="RefSeq" id="XP_055895154.1"/>
    </source>
</evidence>
<evidence type="ECO:0000256" key="1">
    <source>
        <dbReference type="SAM" id="SignalP"/>
    </source>
</evidence>
<evidence type="ECO:0000313" key="2">
    <source>
        <dbReference type="Proteomes" id="UP001165740"/>
    </source>
</evidence>
<dbReference type="AlphaFoldDB" id="A0A9W3B6R6"/>
<keyword evidence="1" id="KW-0732">Signal</keyword>
<reference evidence="3 4" key="1">
    <citation type="submission" date="2025-04" db="UniProtKB">
        <authorList>
            <consortium name="RefSeq"/>
        </authorList>
    </citation>
    <scope>IDENTIFICATION</scope>
</reference>
<dbReference type="OMA" id="HVESHAC"/>
<feature type="signal peptide" evidence="1">
    <location>
        <begin position="1"/>
        <end position="19"/>
    </location>
</feature>
<evidence type="ECO:0000313" key="3">
    <source>
        <dbReference type="RefSeq" id="XP_055895153.1"/>
    </source>
</evidence>
<gene>
    <name evidence="3 4" type="primary">LOC106063891</name>
</gene>
<protein>
    <submittedName>
        <fullName evidence="3 4">Uncharacterized protein LOC106063891</fullName>
    </submittedName>
</protein>
<dbReference type="OrthoDB" id="6144202at2759"/>
<keyword evidence="2" id="KW-1185">Reference proteome</keyword>
<organism evidence="2 3">
    <name type="scientific">Biomphalaria glabrata</name>
    <name type="common">Bloodfluke planorb</name>
    <name type="synonym">Freshwater snail</name>
    <dbReference type="NCBI Taxonomy" id="6526"/>
    <lineage>
        <taxon>Eukaryota</taxon>
        <taxon>Metazoa</taxon>
        <taxon>Spiralia</taxon>
        <taxon>Lophotrochozoa</taxon>
        <taxon>Mollusca</taxon>
        <taxon>Gastropoda</taxon>
        <taxon>Heterobranchia</taxon>
        <taxon>Euthyneura</taxon>
        <taxon>Panpulmonata</taxon>
        <taxon>Hygrophila</taxon>
        <taxon>Lymnaeoidea</taxon>
        <taxon>Planorbidae</taxon>
        <taxon>Biomphalaria</taxon>
    </lineage>
</organism>
<feature type="chain" id="PRO_5044702980" evidence="1">
    <location>
        <begin position="20"/>
        <end position="421"/>
    </location>
</feature>
<dbReference type="RefSeq" id="XP_055895153.1">
    <property type="nucleotide sequence ID" value="XM_056039178.1"/>
</dbReference>
<name>A0A9W3B6R6_BIOGL</name>
<accession>A0A9W3B6R6</accession>